<feature type="transmembrane region" description="Helical" evidence="2">
    <location>
        <begin position="543"/>
        <end position="568"/>
    </location>
</feature>
<name>A0A643BUX2_BALPH</name>
<feature type="region of interest" description="Disordered" evidence="1">
    <location>
        <begin position="492"/>
        <end position="533"/>
    </location>
</feature>
<dbReference type="Pfam" id="PF23481">
    <property type="entry name" value="Ig_TMEM132_2nd"/>
    <property type="match status" value="1"/>
</dbReference>
<dbReference type="InterPro" id="IPR026307">
    <property type="entry name" value="TMEM132"/>
</dbReference>
<dbReference type="PANTHER" id="PTHR13388">
    <property type="entry name" value="DETONATOR, ISOFORM E"/>
    <property type="match status" value="1"/>
</dbReference>
<evidence type="ECO:0008006" key="10">
    <source>
        <dbReference type="Google" id="ProtNLM"/>
    </source>
</evidence>
<evidence type="ECO:0000259" key="3">
    <source>
        <dbReference type="Pfam" id="PF15705"/>
    </source>
</evidence>
<dbReference type="InterPro" id="IPR031435">
    <property type="entry name" value="TMEM132_N"/>
</dbReference>
<dbReference type="Pfam" id="PF23487">
    <property type="entry name" value="Ig_TMEM132_6th"/>
    <property type="match status" value="1"/>
</dbReference>
<dbReference type="Proteomes" id="UP000437017">
    <property type="component" value="Unassembled WGS sequence"/>
</dbReference>
<dbReference type="EMBL" id="SGJD01004631">
    <property type="protein sequence ID" value="KAB0391365.1"/>
    <property type="molecule type" value="Genomic_DNA"/>
</dbReference>
<keyword evidence="2" id="KW-0812">Transmembrane</keyword>
<feature type="domain" description="Transmembrane protein TMEM132 second Ig-like" evidence="6">
    <location>
        <begin position="109"/>
        <end position="174"/>
    </location>
</feature>
<evidence type="ECO:0000259" key="4">
    <source>
        <dbReference type="Pfam" id="PF15706"/>
    </source>
</evidence>
<keyword evidence="2" id="KW-0472">Membrane</keyword>
<feature type="compositionally biased region" description="Polar residues" evidence="1">
    <location>
        <begin position="579"/>
        <end position="596"/>
    </location>
</feature>
<dbReference type="Pfam" id="PF15705">
    <property type="entry name" value="TMEM132_N"/>
    <property type="match status" value="1"/>
</dbReference>
<dbReference type="InterPro" id="IPR031436">
    <property type="entry name" value="TMEM132_C"/>
</dbReference>
<feature type="compositionally biased region" description="Acidic residues" evidence="1">
    <location>
        <begin position="647"/>
        <end position="662"/>
    </location>
</feature>
<dbReference type="Pfam" id="PF16070">
    <property type="entry name" value="Ig_TMEM132_4th"/>
    <property type="match status" value="1"/>
</dbReference>
<evidence type="ECO:0000259" key="7">
    <source>
        <dbReference type="Pfam" id="PF23487"/>
    </source>
</evidence>
<dbReference type="OrthoDB" id="10026202at2759"/>
<sequence length="662" mass="71795">SGRSHPASPSPPGPQASPVLPISYRLSHTRLAFFLREARRTPPTVTNGSLQRSEPFVVFQTKELPVLNVSLGPFSTSQVVARELLQPSSTLDIPERLTVSWKVRAFIVRPRVLFYVAGRDWDDFGVTERLPCVRLHAFRDAREVKSSCRLSGGLATCLVRAELPLAWVKAKKGVTLLGTKSRSGQWHVTSELLTGAKHSTATVDVSWAQGTPLPLWEDQGPLEILQLDFEMENFTSQSVKRRIMWHIDYRGHGALPDLERAVTELTVIQRDVQAILPLAMDTEIINTAILTGRTVAIPVKVIAIEVTGLVLDVSALVECESDNEDIIKVSSSCDYFHTTSSEGTDQVVTMLGPDWLVEVTDLVSDFMRVVASLALSLRPSPGSSHTIVATTAAQQTLSSLKQEALLSLWLSYSDGTTAPLSLYSPRDYGLLVSSLDERVATVTQDRAFPLVVAEAEGAGELLRAELTIAESCQKTKRKSVLATTPVGLRVHFGREEGDPTYDYPGPSQPGPSGGEDEAQGAGPPGTAGSLPEAVGPGTASPAIGMYALLGVFCLAILVFLINCIVFVLRYRHKRIPPEGQTSMDHSHHWTSVQSQVHGRGDGSSGGSARDQAEDPASSPTSKRKRVKFTTFTTLPSEELAYDSVPAGEEDEEDEEDLGWGCP</sequence>
<evidence type="ECO:0000313" key="8">
    <source>
        <dbReference type="EMBL" id="KAB0391365.1"/>
    </source>
</evidence>
<evidence type="ECO:0000313" key="9">
    <source>
        <dbReference type="Proteomes" id="UP000437017"/>
    </source>
</evidence>
<evidence type="ECO:0000256" key="1">
    <source>
        <dbReference type="SAM" id="MobiDB-lite"/>
    </source>
</evidence>
<dbReference type="InterPro" id="IPR031437">
    <property type="entry name" value="Ig_TMEM132_4th"/>
</dbReference>
<feature type="domain" description="Transmembrane protein TMEM132 sixth" evidence="7">
    <location>
        <begin position="368"/>
        <end position="474"/>
    </location>
</feature>
<dbReference type="InterPro" id="IPR055424">
    <property type="entry name" value="Ig_TMEM132_6th"/>
</dbReference>
<feature type="non-terminal residue" evidence="8">
    <location>
        <position position="662"/>
    </location>
</feature>
<dbReference type="AlphaFoldDB" id="A0A643BUX2"/>
<feature type="non-terminal residue" evidence="8">
    <location>
        <position position="1"/>
    </location>
</feature>
<evidence type="ECO:0000256" key="2">
    <source>
        <dbReference type="SAM" id="Phobius"/>
    </source>
</evidence>
<reference evidence="8 9" key="1">
    <citation type="journal article" date="2019" name="PLoS ONE">
        <title>Genomic analyses reveal an absence of contemporary introgressive admixture between fin whales and blue whales, despite known hybrids.</title>
        <authorList>
            <person name="Westbury M.V."/>
            <person name="Petersen B."/>
            <person name="Lorenzen E.D."/>
        </authorList>
    </citation>
    <scope>NUCLEOTIDE SEQUENCE [LARGE SCALE GENOMIC DNA]</scope>
    <source>
        <strain evidence="8">FinWhale-01</strain>
    </source>
</reference>
<protein>
    <recommendedName>
        <fullName evidence="10">Transmembrane protein 132E</fullName>
    </recommendedName>
</protein>
<evidence type="ECO:0000259" key="5">
    <source>
        <dbReference type="Pfam" id="PF16070"/>
    </source>
</evidence>
<dbReference type="PANTHER" id="PTHR13388:SF7">
    <property type="entry name" value="TRANSMEMBRANE PROTEIN 132E"/>
    <property type="match status" value="1"/>
</dbReference>
<proteinExistence type="predicted"/>
<feature type="region of interest" description="Disordered" evidence="1">
    <location>
        <begin position="577"/>
        <end position="662"/>
    </location>
</feature>
<keyword evidence="2" id="KW-1133">Transmembrane helix</keyword>
<dbReference type="Pfam" id="PF15706">
    <property type="entry name" value="TMEM132_C"/>
    <property type="match status" value="1"/>
</dbReference>
<feature type="domain" description="Transmembrane protein family 132 fourth" evidence="5">
    <location>
        <begin position="274"/>
        <end position="344"/>
    </location>
</feature>
<dbReference type="InterPro" id="IPR055422">
    <property type="entry name" value="Ig_TMEM132_2nd"/>
</dbReference>
<keyword evidence="9" id="KW-1185">Reference proteome</keyword>
<comment type="caution">
    <text evidence="8">The sequence shown here is derived from an EMBL/GenBank/DDBJ whole genome shotgun (WGS) entry which is preliminary data.</text>
</comment>
<gene>
    <name evidence="8" type="ORF">E2I00_010697</name>
</gene>
<organism evidence="8 9">
    <name type="scientific">Balaenoptera physalus</name>
    <name type="common">Fin whale</name>
    <name type="synonym">Balaena physalus</name>
    <dbReference type="NCBI Taxonomy" id="9770"/>
    <lineage>
        <taxon>Eukaryota</taxon>
        <taxon>Metazoa</taxon>
        <taxon>Chordata</taxon>
        <taxon>Craniata</taxon>
        <taxon>Vertebrata</taxon>
        <taxon>Euteleostomi</taxon>
        <taxon>Mammalia</taxon>
        <taxon>Eutheria</taxon>
        <taxon>Laurasiatheria</taxon>
        <taxon>Artiodactyla</taxon>
        <taxon>Whippomorpha</taxon>
        <taxon>Cetacea</taxon>
        <taxon>Mysticeti</taxon>
        <taxon>Balaenopteridae</taxon>
        <taxon>Balaenoptera</taxon>
    </lineage>
</organism>
<evidence type="ECO:0000259" key="6">
    <source>
        <dbReference type="Pfam" id="PF23481"/>
    </source>
</evidence>
<accession>A0A643BUX2</accession>
<feature type="domain" description="Transmembrane protein TMEM132 N-terminal" evidence="3">
    <location>
        <begin position="22"/>
        <end position="85"/>
    </location>
</feature>
<feature type="domain" description="Transmembrane protein TMEM132 C-terminal" evidence="4">
    <location>
        <begin position="543"/>
        <end position="592"/>
    </location>
</feature>